<accession>A0A7K1Y307</accession>
<evidence type="ECO:0000313" key="3">
    <source>
        <dbReference type="Proteomes" id="UP000451233"/>
    </source>
</evidence>
<reference evidence="2 3" key="1">
    <citation type="submission" date="2019-11" db="EMBL/GenBank/DDBJ databases">
        <title>Pedobacter sp. HMF7056 Genome sequencing and assembly.</title>
        <authorList>
            <person name="Kang H."/>
            <person name="Kim H."/>
            <person name="Joh K."/>
        </authorList>
    </citation>
    <scope>NUCLEOTIDE SEQUENCE [LARGE SCALE GENOMIC DNA]</scope>
    <source>
        <strain evidence="2 3">HMF7056</strain>
    </source>
</reference>
<protein>
    <submittedName>
        <fullName evidence="2">DUF1080 domain-containing protein</fullName>
    </submittedName>
</protein>
<organism evidence="2 3">
    <name type="scientific">Hufsiella ginkgonis</name>
    <dbReference type="NCBI Taxonomy" id="2695274"/>
    <lineage>
        <taxon>Bacteria</taxon>
        <taxon>Pseudomonadati</taxon>
        <taxon>Bacteroidota</taxon>
        <taxon>Sphingobacteriia</taxon>
        <taxon>Sphingobacteriales</taxon>
        <taxon>Sphingobacteriaceae</taxon>
        <taxon>Hufsiella</taxon>
    </lineage>
</organism>
<dbReference type="EMBL" id="WVHS01000004">
    <property type="protein sequence ID" value="MXV17066.1"/>
    <property type="molecule type" value="Genomic_DNA"/>
</dbReference>
<comment type="caution">
    <text evidence="2">The sequence shown here is derived from an EMBL/GenBank/DDBJ whole genome shotgun (WGS) entry which is preliminary data.</text>
</comment>
<name>A0A7K1Y307_9SPHI</name>
<evidence type="ECO:0000259" key="1">
    <source>
        <dbReference type="Pfam" id="PF06439"/>
    </source>
</evidence>
<dbReference type="Gene3D" id="2.60.120.560">
    <property type="entry name" value="Exo-inulinase, domain 1"/>
    <property type="match status" value="1"/>
</dbReference>
<keyword evidence="3" id="KW-1185">Reference proteome</keyword>
<feature type="domain" description="3-keto-alpha-glucoside-1,2-lyase/3-keto-2-hydroxy-glucal hydratase" evidence="1">
    <location>
        <begin position="28"/>
        <end position="219"/>
    </location>
</feature>
<sequence>MVPGMTEFWEPAVKVVSAGTGTSAPSDAIILFDGKNLSAWHGKDKGAAKWEVKDGAMTVTKGTGDITTNQEFGDFQLHIEWSSPAQVTGNSQGRGNSGVFLQDRYELQVLDSYDNRSYSNGQAGSIYKQSPPLVNVTRKPGEWNTYDVIYTAPRFTESGRLFSPARVTVLHNGVLVQNNFEIKGVTEYIGLPAYKAHGKGPLHLQDHGNPVRYRNIWIREL</sequence>
<dbReference type="Proteomes" id="UP000451233">
    <property type="component" value="Unassembled WGS sequence"/>
</dbReference>
<dbReference type="AlphaFoldDB" id="A0A7K1Y307"/>
<evidence type="ECO:0000313" key="2">
    <source>
        <dbReference type="EMBL" id="MXV17066.1"/>
    </source>
</evidence>
<proteinExistence type="predicted"/>
<gene>
    <name evidence="2" type="ORF">GS398_17330</name>
</gene>
<dbReference type="InterPro" id="IPR010496">
    <property type="entry name" value="AL/BT2_dom"/>
</dbReference>
<dbReference type="Pfam" id="PF06439">
    <property type="entry name" value="3keto-disac_hyd"/>
    <property type="match status" value="1"/>
</dbReference>
<dbReference type="GO" id="GO:0016787">
    <property type="term" value="F:hydrolase activity"/>
    <property type="evidence" value="ECO:0007669"/>
    <property type="project" value="InterPro"/>
</dbReference>